<name>A0A1F6CW49_9BACT</name>
<reference evidence="1 2" key="1">
    <citation type="journal article" date="2016" name="Nat. Commun.">
        <title>Thousands of microbial genomes shed light on interconnected biogeochemical processes in an aquifer system.</title>
        <authorList>
            <person name="Anantharaman K."/>
            <person name="Brown C.T."/>
            <person name="Hug L.A."/>
            <person name="Sharon I."/>
            <person name="Castelle C.J."/>
            <person name="Probst A.J."/>
            <person name="Thomas B.C."/>
            <person name="Singh A."/>
            <person name="Wilkins M.J."/>
            <person name="Karaoz U."/>
            <person name="Brodie E.L."/>
            <person name="Williams K.H."/>
            <person name="Hubbard S.S."/>
            <person name="Banfield J.F."/>
        </authorList>
    </citation>
    <scope>NUCLEOTIDE SEQUENCE [LARGE SCALE GENOMIC DNA]</scope>
</reference>
<protein>
    <recommendedName>
        <fullName evidence="3">Antitoxin</fullName>
    </recommendedName>
</protein>
<sequence>MTKTKQDRLTKEERMWEKWILSGKAKSIPDLARAKKSLAAAARRTRLERTKLVSIRVREYDLARLRARSEREGLPYQTLINSLIHKYAEGEYKR</sequence>
<dbReference type="AlphaFoldDB" id="A0A1F6CW49"/>
<dbReference type="STRING" id="1798480.A2851_00220"/>
<evidence type="ECO:0000313" key="2">
    <source>
        <dbReference type="Proteomes" id="UP000176863"/>
    </source>
</evidence>
<dbReference type="EMBL" id="MFKT01000013">
    <property type="protein sequence ID" value="OGG53389.1"/>
    <property type="molecule type" value="Genomic_DNA"/>
</dbReference>
<accession>A0A1F6CW49</accession>
<organism evidence="1 2">
    <name type="scientific">Candidatus Kaiserbacteria bacterium RIFCSPHIGHO2_01_FULL_53_29</name>
    <dbReference type="NCBI Taxonomy" id="1798480"/>
    <lineage>
        <taxon>Bacteria</taxon>
        <taxon>Candidatus Kaiseribacteriota</taxon>
    </lineage>
</organism>
<evidence type="ECO:0000313" key="1">
    <source>
        <dbReference type="EMBL" id="OGG53389.1"/>
    </source>
</evidence>
<gene>
    <name evidence="1" type="ORF">A2851_00220</name>
</gene>
<dbReference type="Proteomes" id="UP000176863">
    <property type="component" value="Unassembled WGS sequence"/>
</dbReference>
<proteinExistence type="predicted"/>
<comment type="caution">
    <text evidence="1">The sequence shown here is derived from an EMBL/GenBank/DDBJ whole genome shotgun (WGS) entry which is preliminary data.</text>
</comment>
<evidence type="ECO:0008006" key="3">
    <source>
        <dbReference type="Google" id="ProtNLM"/>
    </source>
</evidence>